<evidence type="ECO:0000256" key="1">
    <source>
        <dbReference type="ARBA" id="ARBA00004123"/>
    </source>
</evidence>
<dbReference type="SMART" id="SM00380">
    <property type="entry name" value="AP2"/>
    <property type="match status" value="1"/>
</dbReference>
<dbReference type="SUPFAM" id="SSF54171">
    <property type="entry name" value="DNA-binding domain"/>
    <property type="match status" value="1"/>
</dbReference>
<keyword evidence="2" id="KW-0805">Transcription regulation</keyword>
<keyword evidence="3" id="KW-0238">DNA-binding</keyword>
<keyword evidence="5" id="KW-0539">Nucleus</keyword>
<dbReference type="GO" id="GO:0005634">
    <property type="term" value="C:nucleus"/>
    <property type="evidence" value="ECO:0007669"/>
    <property type="project" value="UniProtKB-SubCell"/>
</dbReference>
<accession>A0A9Q0G2P6</accession>
<dbReference type="PANTHER" id="PTHR31190:SF287">
    <property type="entry name" value="DEVELOPMENT RELATED ERF PROTEIN"/>
    <property type="match status" value="1"/>
</dbReference>
<dbReference type="Pfam" id="PF00847">
    <property type="entry name" value="AP2"/>
    <property type="match status" value="1"/>
</dbReference>
<dbReference type="GO" id="GO:0003677">
    <property type="term" value="F:DNA binding"/>
    <property type="evidence" value="ECO:0007669"/>
    <property type="project" value="UniProtKB-KW"/>
</dbReference>
<dbReference type="Proteomes" id="UP001141552">
    <property type="component" value="Unassembled WGS sequence"/>
</dbReference>
<dbReference type="PANTHER" id="PTHR31190">
    <property type="entry name" value="DNA-BINDING DOMAIN"/>
    <property type="match status" value="1"/>
</dbReference>
<gene>
    <name evidence="8" type="ORF">Tsubulata_032791</name>
</gene>
<evidence type="ECO:0000256" key="2">
    <source>
        <dbReference type="ARBA" id="ARBA00023015"/>
    </source>
</evidence>
<evidence type="ECO:0000256" key="4">
    <source>
        <dbReference type="ARBA" id="ARBA00023163"/>
    </source>
</evidence>
<dbReference type="InterPro" id="IPR001471">
    <property type="entry name" value="AP2/ERF_dom"/>
</dbReference>
<evidence type="ECO:0000259" key="7">
    <source>
        <dbReference type="PROSITE" id="PS51032"/>
    </source>
</evidence>
<sequence>MHNPTSTPQSDTALLESIRKHLLEDDHFPDTNKSNAPAVYCRSSSSFNSSFLLTQNWSDILSQVDDSIDQPIADEMLHHDIILKKIPVNEVEEATTTTTTISYSNTYEHDKPSKVLKYKGVRKRPWGTYAAEIRDPKRNSARTWLGSYDTAEAAAVAYDRAAFQLRGAKAKLNFPHLVGSN</sequence>
<dbReference type="GO" id="GO:0003700">
    <property type="term" value="F:DNA-binding transcription factor activity"/>
    <property type="evidence" value="ECO:0007669"/>
    <property type="project" value="InterPro"/>
</dbReference>
<dbReference type="CDD" id="cd00018">
    <property type="entry name" value="AP2"/>
    <property type="match status" value="1"/>
</dbReference>
<evidence type="ECO:0000256" key="6">
    <source>
        <dbReference type="ARBA" id="ARBA00024343"/>
    </source>
</evidence>
<organism evidence="8 9">
    <name type="scientific">Turnera subulata</name>
    <dbReference type="NCBI Taxonomy" id="218843"/>
    <lineage>
        <taxon>Eukaryota</taxon>
        <taxon>Viridiplantae</taxon>
        <taxon>Streptophyta</taxon>
        <taxon>Embryophyta</taxon>
        <taxon>Tracheophyta</taxon>
        <taxon>Spermatophyta</taxon>
        <taxon>Magnoliopsida</taxon>
        <taxon>eudicotyledons</taxon>
        <taxon>Gunneridae</taxon>
        <taxon>Pentapetalae</taxon>
        <taxon>rosids</taxon>
        <taxon>fabids</taxon>
        <taxon>Malpighiales</taxon>
        <taxon>Passifloraceae</taxon>
        <taxon>Turnera</taxon>
    </lineage>
</organism>
<evidence type="ECO:0000313" key="8">
    <source>
        <dbReference type="EMBL" id="KAJ4842449.1"/>
    </source>
</evidence>
<dbReference type="OrthoDB" id="552345at2759"/>
<comment type="caution">
    <text evidence="8">The sequence shown here is derived from an EMBL/GenBank/DDBJ whole genome shotgun (WGS) entry which is preliminary data.</text>
</comment>
<evidence type="ECO:0000256" key="3">
    <source>
        <dbReference type="ARBA" id="ARBA00023125"/>
    </source>
</evidence>
<dbReference type="Gene3D" id="3.30.730.10">
    <property type="entry name" value="AP2/ERF domain"/>
    <property type="match status" value="1"/>
</dbReference>
<dbReference type="EMBL" id="JAKUCV010002483">
    <property type="protein sequence ID" value="KAJ4842449.1"/>
    <property type="molecule type" value="Genomic_DNA"/>
</dbReference>
<dbReference type="AlphaFoldDB" id="A0A9Q0G2P6"/>
<feature type="domain" description="AP2/ERF" evidence="7">
    <location>
        <begin position="117"/>
        <end position="175"/>
    </location>
</feature>
<evidence type="ECO:0000313" key="9">
    <source>
        <dbReference type="Proteomes" id="UP001141552"/>
    </source>
</evidence>
<dbReference type="FunFam" id="3.30.730.10:FF:000001">
    <property type="entry name" value="Ethylene-responsive transcription factor 2"/>
    <property type="match status" value="1"/>
</dbReference>
<dbReference type="InterPro" id="IPR044808">
    <property type="entry name" value="ERF_plant"/>
</dbReference>
<protein>
    <recommendedName>
        <fullName evidence="7">AP2/ERF domain-containing protein</fullName>
    </recommendedName>
</protein>
<proteinExistence type="inferred from homology"/>
<comment type="similarity">
    <text evidence="6">Belongs to the AP2/ERF transcription factor family. ERF subfamily.</text>
</comment>
<dbReference type="GO" id="GO:0009873">
    <property type="term" value="P:ethylene-activated signaling pathway"/>
    <property type="evidence" value="ECO:0007669"/>
    <property type="project" value="InterPro"/>
</dbReference>
<keyword evidence="9" id="KW-1185">Reference proteome</keyword>
<keyword evidence="4" id="KW-0804">Transcription</keyword>
<dbReference type="PRINTS" id="PR00367">
    <property type="entry name" value="ETHRSPELEMNT"/>
</dbReference>
<evidence type="ECO:0000256" key="5">
    <source>
        <dbReference type="ARBA" id="ARBA00023242"/>
    </source>
</evidence>
<reference evidence="8" key="2">
    <citation type="journal article" date="2023" name="Plants (Basel)">
        <title>Annotation of the Turnera subulata (Passifloraceae) Draft Genome Reveals the S-Locus Evolved after the Divergence of Turneroideae from Passifloroideae in a Stepwise Manner.</title>
        <authorList>
            <person name="Henning P.M."/>
            <person name="Roalson E.H."/>
            <person name="Mir W."/>
            <person name="McCubbin A.G."/>
            <person name="Shore J.S."/>
        </authorList>
    </citation>
    <scope>NUCLEOTIDE SEQUENCE</scope>
    <source>
        <strain evidence="8">F60SS</strain>
    </source>
</reference>
<reference evidence="8" key="1">
    <citation type="submission" date="2022-02" db="EMBL/GenBank/DDBJ databases">
        <authorList>
            <person name="Henning P.M."/>
            <person name="McCubbin A.G."/>
            <person name="Shore J.S."/>
        </authorList>
    </citation>
    <scope>NUCLEOTIDE SEQUENCE</scope>
    <source>
        <strain evidence="8">F60SS</strain>
        <tissue evidence="8">Leaves</tissue>
    </source>
</reference>
<name>A0A9Q0G2P6_9ROSI</name>
<comment type="subcellular location">
    <subcellularLocation>
        <location evidence="1">Nucleus</location>
    </subcellularLocation>
</comment>
<dbReference type="PROSITE" id="PS51032">
    <property type="entry name" value="AP2_ERF"/>
    <property type="match status" value="1"/>
</dbReference>
<dbReference type="InterPro" id="IPR036955">
    <property type="entry name" value="AP2/ERF_dom_sf"/>
</dbReference>
<dbReference type="InterPro" id="IPR016177">
    <property type="entry name" value="DNA-bd_dom_sf"/>
</dbReference>